<comment type="caution">
    <text evidence="1">The sequence shown here is derived from an EMBL/GenBank/DDBJ whole genome shotgun (WGS) entry which is preliminary data.</text>
</comment>
<gene>
    <name evidence="1" type="ORF">LCGC14_0791970</name>
</gene>
<proteinExistence type="predicted"/>
<evidence type="ECO:0000313" key="1">
    <source>
        <dbReference type="EMBL" id="KKN34607.1"/>
    </source>
</evidence>
<sequence>MEKTDTSEQRPTRREYMKKYNKRWNESNPDYKKEWNNKNPNYYRDYYNIKLKNNLEFIKKRRERDMKEYWKDRDKAKHKYQKYILKSGVKERRKLTQKLWVKKNIKYVRKKGNNYNKIRKQNDNNFKIACNLRTRLWFVLRKYSKTGKIYNSKKYGIDYNKIIEHLKPFPKNIKEYHIDHIIPLSRFNLNNPKHIKIAFSPKNHQWLTKEENLIKGNKLIYLK</sequence>
<organism evidence="1">
    <name type="scientific">marine sediment metagenome</name>
    <dbReference type="NCBI Taxonomy" id="412755"/>
    <lineage>
        <taxon>unclassified sequences</taxon>
        <taxon>metagenomes</taxon>
        <taxon>ecological metagenomes</taxon>
    </lineage>
</organism>
<reference evidence="1" key="1">
    <citation type="journal article" date="2015" name="Nature">
        <title>Complex archaea that bridge the gap between prokaryotes and eukaryotes.</title>
        <authorList>
            <person name="Spang A."/>
            <person name="Saw J.H."/>
            <person name="Jorgensen S.L."/>
            <person name="Zaremba-Niedzwiedzka K."/>
            <person name="Martijn J."/>
            <person name="Lind A.E."/>
            <person name="van Eijk R."/>
            <person name="Schleper C."/>
            <person name="Guy L."/>
            <person name="Ettema T.J."/>
        </authorList>
    </citation>
    <scope>NUCLEOTIDE SEQUENCE</scope>
</reference>
<protein>
    <submittedName>
        <fullName evidence="1">Uncharacterized protein</fullName>
    </submittedName>
</protein>
<dbReference type="AlphaFoldDB" id="A0A0F9QC21"/>
<accession>A0A0F9QC21</accession>
<name>A0A0F9QC21_9ZZZZ</name>
<dbReference type="EMBL" id="LAZR01002095">
    <property type="protein sequence ID" value="KKN34607.1"/>
    <property type="molecule type" value="Genomic_DNA"/>
</dbReference>